<dbReference type="InterPro" id="IPR002547">
    <property type="entry name" value="tRNA-bd_dom"/>
</dbReference>
<evidence type="ECO:0000256" key="12">
    <source>
        <dbReference type="ARBA" id="ARBA00047364"/>
    </source>
</evidence>
<feature type="binding site" evidence="13">
    <location>
        <position position="147"/>
    </location>
    <ligand>
        <name>Zn(2+)</name>
        <dbReference type="ChEBI" id="CHEBI:29105"/>
    </ligand>
</feature>
<gene>
    <name evidence="13 15" type="primary">metG</name>
    <name evidence="15" type="ORF">dnm_063120</name>
</gene>
<feature type="domain" description="TRNA-binding" evidence="14">
    <location>
        <begin position="546"/>
        <end position="645"/>
    </location>
</feature>
<dbReference type="PROSITE" id="PS50886">
    <property type="entry name" value="TRBD"/>
    <property type="match status" value="1"/>
</dbReference>
<evidence type="ECO:0000256" key="9">
    <source>
        <dbReference type="ARBA" id="ARBA00022884"/>
    </source>
</evidence>
<dbReference type="HAMAP" id="MF_01228">
    <property type="entry name" value="Met_tRNA_synth_type2"/>
    <property type="match status" value="1"/>
</dbReference>
<feature type="binding site" evidence="13">
    <location>
        <position position="127"/>
    </location>
    <ligand>
        <name>Zn(2+)</name>
        <dbReference type="ChEBI" id="CHEBI:29105"/>
    </ligand>
</feature>
<feature type="short sequence motif" description="'HIGH' region" evidence="13">
    <location>
        <begin position="12"/>
        <end position="22"/>
    </location>
</feature>
<comment type="catalytic activity">
    <reaction evidence="12 13">
        <text>tRNA(Met) + L-methionine + ATP = L-methionyl-tRNA(Met) + AMP + diphosphate</text>
        <dbReference type="Rhea" id="RHEA:13481"/>
        <dbReference type="Rhea" id="RHEA-COMP:9667"/>
        <dbReference type="Rhea" id="RHEA-COMP:9698"/>
        <dbReference type="ChEBI" id="CHEBI:30616"/>
        <dbReference type="ChEBI" id="CHEBI:33019"/>
        <dbReference type="ChEBI" id="CHEBI:57844"/>
        <dbReference type="ChEBI" id="CHEBI:78442"/>
        <dbReference type="ChEBI" id="CHEBI:78530"/>
        <dbReference type="ChEBI" id="CHEBI:456215"/>
        <dbReference type="EC" id="6.1.1.10"/>
    </reaction>
</comment>
<organism evidence="15 16">
    <name type="scientific">Desulfonema magnum</name>
    <dbReference type="NCBI Taxonomy" id="45655"/>
    <lineage>
        <taxon>Bacteria</taxon>
        <taxon>Pseudomonadati</taxon>
        <taxon>Thermodesulfobacteriota</taxon>
        <taxon>Desulfobacteria</taxon>
        <taxon>Desulfobacterales</taxon>
        <taxon>Desulfococcaceae</taxon>
        <taxon>Desulfonema</taxon>
    </lineage>
</organism>
<comment type="similarity">
    <text evidence="13">Belongs to the class-I aminoacyl-tRNA synthetase family. MetG type 2A subfamily.</text>
</comment>
<evidence type="ECO:0000256" key="6">
    <source>
        <dbReference type="ARBA" id="ARBA00022598"/>
    </source>
</evidence>
<dbReference type="Pfam" id="PF09334">
    <property type="entry name" value="tRNA-synt_1g"/>
    <property type="match status" value="2"/>
</dbReference>
<evidence type="ECO:0000256" key="13">
    <source>
        <dbReference type="HAMAP-Rule" id="MF_01228"/>
    </source>
</evidence>
<feature type="short sequence motif" description="'KMSKS' region" evidence="13">
    <location>
        <begin position="296"/>
        <end position="300"/>
    </location>
</feature>
<dbReference type="GO" id="GO:0004825">
    <property type="term" value="F:methionine-tRNA ligase activity"/>
    <property type="evidence" value="ECO:0007669"/>
    <property type="project" value="UniProtKB-UniRule"/>
</dbReference>
<dbReference type="GO" id="GO:0000049">
    <property type="term" value="F:tRNA binding"/>
    <property type="evidence" value="ECO:0007669"/>
    <property type="project" value="UniProtKB-UniRule"/>
</dbReference>
<name>A0A975BSG8_9BACT</name>
<dbReference type="EMBL" id="CP061800">
    <property type="protein sequence ID" value="QTA90250.1"/>
    <property type="molecule type" value="Genomic_DNA"/>
</dbReference>
<dbReference type="GO" id="GO:0005524">
    <property type="term" value="F:ATP binding"/>
    <property type="evidence" value="ECO:0007669"/>
    <property type="project" value="UniProtKB-UniRule"/>
</dbReference>
<sequence length="645" mass="73783">MTEPFYITTPIYYVNARPHLGHAYTTIIADITSRFHSMLGSETFFLTGTDEHGDKIIRAAKEENLSPRAYVDNISGLYSDLWPKLNIKYNKFIRTTDPAHMAVVEQILQKIYDSGDIYFSEYEGLYCFGCERFYTERELVDGKCPDHETKPEVIKESNYFFKMSKYQDWLIEHIQTHPDFIRPERYKNEVLAFLREPLEDLCISRPKTRLKWGITLPFDDDYVTYVWFDALLNYVSALGYPDGELFKKYWPHVRHITAKDILKPHGIYWPIMLKAAGIPVYNQLNVHGYWNVDESKMSKSLGNVIDPLQLRNIYGLDAFRFFLTRDMVFGLDSNFSETALIQRINAELANDLGNLFSRVLAMVHKYFKGIVPEMDPDVEQELQFGLKPDALKAVDNFAEEMNDFAFHKGLIAVWEFIGKMNKYVDVTAPWVLAKQKSSRKQLEVVMYNLLEGLRVVSGLIYPVMPDTAIIMQKHLGVMDPESGEKPFYHLDTLRTWKTITPGIKLPKSTALFPRIDIKKMKAEMAEKVPDESGPKPEIKPEISMETFAEVDLRVATVIHAEAIPRAKKLLKLEVDIGEKRTIVAGIAQNYTPEEMVGKQVIIVANLKPAKLMGVLSKGMLIAAVDDNGCTVATLDKQVKAGTRLS</sequence>
<keyword evidence="10 13" id="KW-0648">Protein biosynthesis</keyword>
<comment type="subcellular location">
    <subcellularLocation>
        <location evidence="2 13">Cytoplasm</location>
    </subcellularLocation>
</comment>
<dbReference type="SUPFAM" id="SSF50249">
    <property type="entry name" value="Nucleic acid-binding proteins"/>
    <property type="match status" value="1"/>
</dbReference>
<comment type="subunit">
    <text evidence="3 13">Homodimer.</text>
</comment>
<dbReference type="PANTHER" id="PTHR43326:SF1">
    <property type="entry name" value="METHIONINE--TRNA LIGASE, MITOCHONDRIAL"/>
    <property type="match status" value="1"/>
</dbReference>
<dbReference type="InterPro" id="IPR009080">
    <property type="entry name" value="tRNAsynth_Ia_anticodon-bd"/>
</dbReference>
<keyword evidence="4 13" id="KW-0963">Cytoplasm</keyword>
<dbReference type="CDD" id="cd02800">
    <property type="entry name" value="tRNA_bind_EcMetRS_like"/>
    <property type="match status" value="1"/>
</dbReference>
<dbReference type="GO" id="GO:0005737">
    <property type="term" value="C:cytoplasm"/>
    <property type="evidence" value="ECO:0007669"/>
    <property type="project" value="UniProtKB-SubCell"/>
</dbReference>
<dbReference type="PRINTS" id="PR01041">
    <property type="entry name" value="TRNASYNTHMET"/>
</dbReference>
<dbReference type="Pfam" id="PF19303">
    <property type="entry name" value="Anticodon_3"/>
    <property type="match status" value="1"/>
</dbReference>
<dbReference type="Gene3D" id="3.40.50.620">
    <property type="entry name" value="HUPs"/>
    <property type="match status" value="1"/>
</dbReference>
<dbReference type="NCBIfam" id="NF008900">
    <property type="entry name" value="PRK12267.1"/>
    <property type="match status" value="1"/>
</dbReference>
<dbReference type="SUPFAM" id="SSF47323">
    <property type="entry name" value="Anticodon-binding domain of a subclass of class I aminoacyl-tRNA synthetases"/>
    <property type="match status" value="1"/>
</dbReference>
<dbReference type="SUPFAM" id="SSF52374">
    <property type="entry name" value="Nucleotidylyl transferase"/>
    <property type="match status" value="1"/>
</dbReference>
<evidence type="ECO:0000256" key="11">
    <source>
        <dbReference type="ARBA" id="ARBA00023146"/>
    </source>
</evidence>
<feature type="binding site" evidence="13">
    <location>
        <position position="144"/>
    </location>
    <ligand>
        <name>Zn(2+)</name>
        <dbReference type="ChEBI" id="CHEBI:29105"/>
    </ligand>
</feature>
<evidence type="ECO:0000256" key="8">
    <source>
        <dbReference type="ARBA" id="ARBA00022840"/>
    </source>
</evidence>
<evidence type="ECO:0000259" key="14">
    <source>
        <dbReference type="PROSITE" id="PS50886"/>
    </source>
</evidence>
<keyword evidence="13" id="KW-0479">Metal-binding</keyword>
<comment type="caution">
    <text evidence="13">Lacks conserved residue(s) required for the propagation of feature annotation.</text>
</comment>
<dbReference type="CDD" id="cd00814">
    <property type="entry name" value="MetRS_core"/>
    <property type="match status" value="1"/>
</dbReference>
<evidence type="ECO:0000313" key="16">
    <source>
        <dbReference type="Proteomes" id="UP000663722"/>
    </source>
</evidence>
<dbReference type="InterPro" id="IPR023457">
    <property type="entry name" value="Met-tRNA_synth_2"/>
</dbReference>
<dbReference type="GO" id="GO:0046872">
    <property type="term" value="F:metal ion binding"/>
    <property type="evidence" value="ECO:0007669"/>
    <property type="project" value="UniProtKB-KW"/>
</dbReference>
<dbReference type="Gene3D" id="2.40.50.140">
    <property type="entry name" value="Nucleic acid-binding proteins"/>
    <property type="match status" value="1"/>
</dbReference>
<keyword evidence="13" id="KW-0862">Zinc</keyword>
<dbReference type="PANTHER" id="PTHR43326">
    <property type="entry name" value="METHIONYL-TRNA SYNTHETASE"/>
    <property type="match status" value="1"/>
</dbReference>
<evidence type="ECO:0000256" key="2">
    <source>
        <dbReference type="ARBA" id="ARBA00004496"/>
    </source>
</evidence>
<evidence type="ECO:0000256" key="3">
    <source>
        <dbReference type="ARBA" id="ARBA00011738"/>
    </source>
</evidence>
<reference evidence="15" key="1">
    <citation type="journal article" date="2021" name="Microb. Physiol.">
        <title>Proteogenomic Insights into the Physiology of Marine, Sulfate-Reducing, Filamentous Desulfonema limicola and Desulfonema magnum.</title>
        <authorList>
            <person name="Schnaars V."/>
            <person name="Wohlbrand L."/>
            <person name="Scheve S."/>
            <person name="Hinrichs C."/>
            <person name="Reinhardt R."/>
            <person name="Rabus R."/>
        </authorList>
    </citation>
    <scope>NUCLEOTIDE SEQUENCE</scope>
    <source>
        <strain evidence="15">4be13</strain>
    </source>
</reference>
<dbReference type="AlphaFoldDB" id="A0A975BSG8"/>
<dbReference type="Gene3D" id="1.10.730.10">
    <property type="entry name" value="Isoleucyl-tRNA Synthetase, Domain 1"/>
    <property type="match status" value="1"/>
</dbReference>
<keyword evidence="8 13" id="KW-0067">ATP-binding</keyword>
<dbReference type="EC" id="6.1.1.10" evidence="13"/>
<evidence type="ECO:0000256" key="5">
    <source>
        <dbReference type="ARBA" id="ARBA00022555"/>
    </source>
</evidence>
<keyword evidence="9 13" id="KW-0694">RNA-binding</keyword>
<accession>A0A975BSG8</accession>
<dbReference type="InterPro" id="IPR041872">
    <property type="entry name" value="Anticodon_Met"/>
</dbReference>
<dbReference type="InterPro" id="IPR015413">
    <property type="entry name" value="Methionyl/Leucyl_tRNA_Synth"/>
</dbReference>
<dbReference type="InterPro" id="IPR014729">
    <property type="entry name" value="Rossmann-like_a/b/a_fold"/>
</dbReference>
<evidence type="ECO:0000256" key="4">
    <source>
        <dbReference type="ARBA" id="ARBA00022490"/>
    </source>
</evidence>
<dbReference type="CDD" id="cd07957">
    <property type="entry name" value="Anticodon_Ia_Met"/>
    <property type="match status" value="1"/>
</dbReference>
<proteinExistence type="inferred from homology"/>
<keyword evidence="6 13" id="KW-0436">Ligase</keyword>
<evidence type="ECO:0000313" key="15">
    <source>
        <dbReference type="EMBL" id="QTA90250.1"/>
    </source>
</evidence>
<dbReference type="Pfam" id="PF01588">
    <property type="entry name" value="tRNA_bind"/>
    <property type="match status" value="1"/>
</dbReference>
<protein>
    <recommendedName>
        <fullName evidence="13">Methionine--tRNA ligase</fullName>
        <ecNumber evidence="13">6.1.1.10</ecNumber>
    </recommendedName>
    <alternativeName>
        <fullName evidence="13">Methionyl-tRNA synthetase</fullName>
        <shortName evidence="13">MetRS</shortName>
    </alternativeName>
</protein>
<evidence type="ECO:0000256" key="10">
    <source>
        <dbReference type="ARBA" id="ARBA00022917"/>
    </source>
</evidence>
<feature type="binding site" evidence="13">
    <location>
        <position position="130"/>
    </location>
    <ligand>
        <name>Zn(2+)</name>
        <dbReference type="ChEBI" id="CHEBI:29105"/>
    </ligand>
</feature>
<dbReference type="KEGG" id="dmm:dnm_063120"/>
<evidence type="ECO:0000256" key="7">
    <source>
        <dbReference type="ARBA" id="ARBA00022741"/>
    </source>
</evidence>
<dbReference type="NCBIfam" id="TIGR00399">
    <property type="entry name" value="metG_C_term"/>
    <property type="match status" value="1"/>
</dbReference>
<dbReference type="InterPro" id="IPR033911">
    <property type="entry name" value="MetRS_core"/>
</dbReference>
<dbReference type="GO" id="GO:0006431">
    <property type="term" value="P:methionyl-tRNA aminoacylation"/>
    <property type="evidence" value="ECO:0007669"/>
    <property type="project" value="UniProtKB-UniRule"/>
</dbReference>
<keyword evidence="7 13" id="KW-0547">Nucleotide-binding</keyword>
<comment type="function">
    <text evidence="1 13">Is required not only for elongation of protein synthesis but also for the initiation of all mRNA translation through initiator tRNA(fMet) aminoacylation.</text>
</comment>
<dbReference type="FunFam" id="2.170.220.10:FF:000003">
    <property type="entry name" value="Methionine--tRNA ligase"/>
    <property type="match status" value="1"/>
</dbReference>
<dbReference type="Proteomes" id="UP000663722">
    <property type="component" value="Chromosome"/>
</dbReference>
<evidence type="ECO:0000256" key="1">
    <source>
        <dbReference type="ARBA" id="ARBA00003314"/>
    </source>
</evidence>
<dbReference type="FunFam" id="2.40.50.140:FF:000042">
    <property type="entry name" value="Methionine--tRNA ligase"/>
    <property type="match status" value="1"/>
</dbReference>
<dbReference type="InterPro" id="IPR012340">
    <property type="entry name" value="NA-bd_OB-fold"/>
</dbReference>
<dbReference type="NCBIfam" id="TIGR00398">
    <property type="entry name" value="metG"/>
    <property type="match status" value="1"/>
</dbReference>
<dbReference type="Gene3D" id="2.170.220.10">
    <property type="match status" value="1"/>
</dbReference>
<comment type="cofactor">
    <cofactor evidence="13">
        <name>Zn(2+)</name>
        <dbReference type="ChEBI" id="CHEBI:29105"/>
    </cofactor>
    <text evidence="13">Binds 1 zinc ion per subunit.</text>
</comment>
<keyword evidence="16" id="KW-1185">Reference proteome</keyword>
<dbReference type="RefSeq" id="WP_207678533.1">
    <property type="nucleotide sequence ID" value="NZ_CP061800.1"/>
</dbReference>
<dbReference type="InterPro" id="IPR004495">
    <property type="entry name" value="Met-tRNA-synth_bsu_C"/>
</dbReference>
<keyword evidence="5 13" id="KW-0820">tRNA-binding</keyword>
<dbReference type="InterPro" id="IPR014758">
    <property type="entry name" value="Met-tRNA_synth"/>
</dbReference>
<keyword evidence="11 13" id="KW-0030">Aminoacyl-tRNA synthetase</keyword>